<name>A0A0R1QE86_9LACO</name>
<proteinExistence type="predicted"/>
<evidence type="ECO:0000313" key="2">
    <source>
        <dbReference type="EMBL" id="KRL43110.1"/>
    </source>
</evidence>
<gene>
    <name evidence="2" type="ORF">FD29_GL001224</name>
</gene>
<dbReference type="Proteomes" id="UP000050872">
    <property type="component" value="Unassembled WGS sequence"/>
</dbReference>
<comment type="caution">
    <text evidence="2">The sequence shown here is derived from an EMBL/GenBank/DDBJ whole genome shotgun (WGS) entry which is preliminary data.</text>
</comment>
<evidence type="ECO:0000256" key="1">
    <source>
        <dbReference type="SAM" id="MobiDB-lite"/>
    </source>
</evidence>
<dbReference type="AlphaFoldDB" id="A0A0R1QE86"/>
<feature type="compositionally biased region" description="Polar residues" evidence="1">
    <location>
        <begin position="362"/>
        <end position="372"/>
    </location>
</feature>
<organism evidence="2 3">
    <name type="scientific">Companilactobacillus mindensis DSM 14500</name>
    <dbReference type="NCBI Taxonomy" id="1423770"/>
    <lineage>
        <taxon>Bacteria</taxon>
        <taxon>Bacillati</taxon>
        <taxon>Bacillota</taxon>
        <taxon>Bacilli</taxon>
        <taxon>Lactobacillales</taxon>
        <taxon>Lactobacillaceae</taxon>
        <taxon>Companilactobacillus</taxon>
    </lineage>
</organism>
<protein>
    <recommendedName>
        <fullName evidence="4">Surface layer protein A domain-containing protein</fullName>
    </recommendedName>
</protein>
<accession>A0A0R1QE86</accession>
<evidence type="ECO:0008006" key="4">
    <source>
        <dbReference type="Google" id="ProtNLM"/>
    </source>
</evidence>
<reference evidence="2 3" key="1">
    <citation type="journal article" date="2015" name="Genome Announc.">
        <title>Expanding the biotechnology potential of lactobacilli through comparative genomics of 213 strains and associated genera.</title>
        <authorList>
            <person name="Sun Z."/>
            <person name="Harris H.M."/>
            <person name="McCann A."/>
            <person name="Guo C."/>
            <person name="Argimon S."/>
            <person name="Zhang W."/>
            <person name="Yang X."/>
            <person name="Jeffery I.B."/>
            <person name="Cooney J.C."/>
            <person name="Kagawa T.F."/>
            <person name="Liu W."/>
            <person name="Song Y."/>
            <person name="Salvetti E."/>
            <person name="Wrobel A."/>
            <person name="Rasinkangas P."/>
            <person name="Parkhill J."/>
            <person name="Rea M.C."/>
            <person name="O'Sullivan O."/>
            <person name="Ritari J."/>
            <person name="Douillard F.P."/>
            <person name="Paul Ross R."/>
            <person name="Yang R."/>
            <person name="Briner A.E."/>
            <person name="Felis G.E."/>
            <person name="de Vos W.M."/>
            <person name="Barrangou R."/>
            <person name="Klaenhammer T.R."/>
            <person name="Caufield P.W."/>
            <person name="Cui Y."/>
            <person name="Zhang H."/>
            <person name="O'Toole P.W."/>
        </authorList>
    </citation>
    <scope>NUCLEOTIDE SEQUENCE [LARGE SCALE GENOMIC DNA]</scope>
    <source>
        <strain evidence="2 3">DSM 14500</strain>
    </source>
</reference>
<dbReference type="EMBL" id="AZEZ01000093">
    <property type="protein sequence ID" value="KRL43110.1"/>
    <property type="molecule type" value="Genomic_DNA"/>
</dbReference>
<keyword evidence="3" id="KW-1185">Reference proteome</keyword>
<dbReference type="STRING" id="1423770.FD29_GL001224"/>
<feature type="region of interest" description="Disordered" evidence="1">
    <location>
        <begin position="360"/>
        <end position="388"/>
    </location>
</feature>
<sequence>MKAGDVQFGTDYYDTTDSNNTFTDVLNGASTIKATDGVVSGDKYVKPGTYYRTVTVPLQEDASLANSFDPDTAKLSSDGKSVTYVQTITIGQGTSTSSIAGTAAAVINVAADSDVGTEQSAEDNTVTGITSDGKTGSLIDGDIQFGTNYYDTTDSNNTFTDVLNGASTIKATDGVVSGSKYVKPGTYYRTITVPLQEGASIANSFDPDTAKLSSDGKSVTFVQTITVGKNSLDNGNVVIKNLNVKVDGDPTLLTNPDGYKLTDKAGNNLIDTTKPNSGVSFSSDYIDTKTGKTADAAVASGAKITKAGTYTRQVIFNVTDDAIKNNDFTAIGGKLDPETKTVTFTQTVVASANPAASVVTNPSVSSGTNADSETLKNPKDVSITDGAGKSIVSGNPTFGGIFKTPEGAENSTPAGGDATGNLPAGTYYQKVTIPLEDNADNAYDFGTDAQVDKTNNTVSYIRTITVNPSTGGGGSSNEDDEWTYYKNPGVVTTKTDQNYYYMNHKDNSTVANRTLVKDSSWITDQYRTNRAGVKQYRVATDEWVDSRYVYFLDKSTDNNNTDDDEWTYFKAPGIVTTKTDHGYLYAKCDNWY</sequence>
<dbReference type="PATRIC" id="fig|1423770.3.peg.1260"/>
<evidence type="ECO:0000313" key="3">
    <source>
        <dbReference type="Proteomes" id="UP000050872"/>
    </source>
</evidence>